<evidence type="ECO:0000313" key="2">
    <source>
        <dbReference type="EMBL" id="EGU78564.1"/>
    </source>
</evidence>
<reference evidence="2" key="1">
    <citation type="journal article" date="2012" name="Mol. Plant Microbe Interact.">
        <title>A highly conserved effector in Fusarium oxysporum is required for full virulence on Arabidopsis.</title>
        <authorList>
            <person name="Thatcher L.F."/>
            <person name="Gardiner D.M."/>
            <person name="Kazan K."/>
            <person name="Manners J."/>
        </authorList>
    </citation>
    <scope>NUCLEOTIDE SEQUENCE [LARGE SCALE GENOMIC DNA]</scope>
    <source>
        <strain evidence="2">Fo5176</strain>
    </source>
</reference>
<gene>
    <name evidence="2" type="ORF">FOXB_10884</name>
</gene>
<organism evidence="2">
    <name type="scientific">Fusarium oxysporum (strain Fo5176)</name>
    <name type="common">Fusarium vascular wilt</name>
    <dbReference type="NCBI Taxonomy" id="660025"/>
    <lineage>
        <taxon>Eukaryota</taxon>
        <taxon>Fungi</taxon>
        <taxon>Dikarya</taxon>
        <taxon>Ascomycota</taxon>
        <taxon>Pezizomycotina</taxon>
        <taxon>Sordariomycetes</taxon>
        <taxon>Hypocreomycetidae</taxon>
        <taxon>Hypocreales</taxon>
        <taxon>Nectriaceae</taxon>
        <taxon>Fusarium</taxon>
        <taxon>Fusarium oxysporum species complex</taxon>
    </lineage>
</organism>
<feature type="compositionally biased region" description="Basic and acidic residues" evidence="1">
    <location>
        <begin position="44"/>
        <end position="56"/>
    </location>
</feature>
<proteinExistence type="predicted"/>
<dbReference type="EMBL" id="AFQF01002779">
    <property type="protein sequence ID" value="EGU78564.1"/>
    <property type="molecule type" value="Genomic_DNA"/>
</dbReference>
<feature type="compositionally biased region" description="Polar residues" evidence="1">
    <location>
        <begin position="85"/>
        <end position="97"/>
    </location>
</feature>
<dbReference type="AlphaFoldDB" id="F9FWV2"/>
<comment type="caution">
    <text evidence="2">The sequence shown here is derived from an EMBL/GenBank/DDBJ whole genome shotgun (WGS) entry which is preliminary data.</text>
</comment>
<evidence type="ECO:0000256" key="1">
    <source>
        <dbReference type="SAM" id="MobiDB-lite"/>
    </source>
</evidence>
<dbReference type="OrthoDB" id="4992610at2759"/>
<sequence>MFLEVYSRLTLGTESGSGDSGFRAFSSFNRRHRQNRVQSISDRTIPRKHDPSKTDKFTCSSRKPGTLKWSNPACPRSEKLEEQARFSSAKNDQAKQY</sequence>
<name>F9FWV2_FUSOF</name>
<protein>
    <submittedName>
        <fullName evidence="2">Uncharacterized protein</fullName>
    </submittedName>
</protein>
<accession>F9FWV2</accession>
<feature type="region of interest" description="Disordered" evidence="1">
    <location>
        <begin position="27"/>
        <end position="97"/>
    </location>
</feature>